<dbReference type="Gene3D" id="3.30.565.10">
    <property type="entry name" value="Histidine kinase-like ATPase, C-terminal domain"/>
    <property type="match status" value="1"/>
</dbReference>
<evidence type="ECO:0000256" key="9">
    <source>
        <dbReference type="ARBA" id="ARBA00023012"/>
    </source>
</evidence>
<dbReference type="InterPro" id="IPR050428">
    <property type="entry name" value="TCS_sensor_his_kinase"/>
</dbReference>
<protein>
    <recommendedName>
        <fullName evidence="3">histidine kinase</fullName>
        <ecNumber evidence="3">2.7.13.3</ecNumber>
    </recommendedName>
</protein>
<dbReference type="AlphaFoldDB" id="A0A931BT07"/>
<dbReference type="InterPro" id="IPR003594">
    <property type="entry name" value="HATPase_dom"/>
</dbReference>
<sequence>MLPSKSVPCAGWGISLRRSDLRLSLRVRIIAVLSVVLAAGAVILGLAAWHSASVAAQQAYDRLLTGGTVQIAENVYVQGGVVALEPPASAIATLSAYDLVFYKVVDPRGIVVAGYEDLSSKVSLAQARTGVVIEDGTYQGQSVRIATVARRIDDPAAGGWATIVVAQTVEARRALARALTLKALAVIAVMSALALVATGLAVKVALNPLTRIEREIMSRRPDDLRPLEAEPPVEIRNLVQAIDDFMRRLSDRMAVMQRFIADAAHQIRTPLAALDAQVEILSNAPPARRAGAIERIRERASELAHLTGQLLDHAMVIHRADSVPTVPIDLNALAKSVLAKSVPLSLPREVDIAFAPAANAPTIEGDPVILREALGNLIDNALCHGARSRMIVAVGTDTEHAWIEVRDDGDGFAAAPQEFVAPFHKGERSTGSGLGLAIAADVARVHHGSLVFGRDDRMTSVRLVLRLQRRTSGMGFDRSET</sequence>
<dbReference type="Proteomes" id="UP000599312">
    <property type="component" value="Unassembled WGS sequence"/>
</dbReference>
<dbReference type="InterPro" id="IPR013727">
    <property type="entry name" value="2CSK_N"/>
</dbReference>
<evidence type="ECO:0000259" key="13">
    <source>
        <dbReference type="PROSITE" id="PS50885"/>
    </source>
</evidence>
<dbReference type="PANTHER" id="PTHR45436:SF1">
    <property type="entry name" value="SENSOR PROTEIN QSEC"/>
    <property type="match status" value="1"/>
</dbReference>
<evidence type="ECO:0000256" key="7">
    <source>
        <dbReference type="ARBA" id="ARBA00022777"/>
    </source>
</evidence>
<dbReference type="Pfam" id="PF08521">
    <property type="entry name" value="2CSK_N"/>
    <property type="match status" value="1"/>
</dbReference>
<dbReference type="InterPro" id="IPR004358">
    <property type="entry name" value="Sig_transdc_His_kin-like_C"/>
</dbReference>
<evidence type="ECO:0000256" key="6">
    <source>
        <dbReference type="ARBA" id="ARBA00022692"/>
    </source>
</evidence>
<keyword evidence="8 11" id="KW-1133">Transmembrane helix</keyword>
<dbReference type="Pfam" id="PF02518">
    <property type="entry name" value="HATPase_c"/>
    <property type="match status" value="1"/>
</dbReference>
<dbReference type="GO" id="GO:0005886">
    <property type="term" value="C:plasma membrane"/>
    <property type="evidence" value="ECO:0007669"/>
    <property type="project" value="TreeGrafter"/>
</dbReference>
<evidence type="ECO:0000256" key="5">
    <source>
        <dbReference type="ARBA" id="ARBA00022679"/>
    </source>
</evidence>
<feature type="domain" description="Histidine kinase" evidence="12">
    <location>
        <begin position="262"/>
        <end position="469"/>
    </location>
</feature>
<keyword evidence="6 11" id="KW-0812">Transmembrane</keyword>
<feature type="domain" description="HAMP" evidence="13">
    <location>
        <begin position="203"/>
        <end position="254"/>
    </location>
</feature>
<dbReference type="SUPFAM" id="SSF47384">
    <property type="entry name" value="Homodimeric domain of signal transducing histidine kinase"/>
    <property type="match status" value="1"/>
</dbReference>
<name>A0A931BT07_9HYPH</name>
<evidence type="ECO:0000313" key="15">
    <source>
        <dbReference type="Proteomes" id="UP000599312"/>
    </source>
</evidence>
<comment type="catalytic activity">
    <reaction evidence="1">
        <text>ATP + protein L-histidine = ADP + protein N-phospho-L-histidine.</text>
        <dbReference type="EC" id="2.7.13.3"/>
    </reaction>
</comment>
<keyword evidence="9" id="KW-0902">Two-component regulatory system</keyword>
<evidence type="ECO:0000313" key="14">
    <source>
        <dbReference type="EMBL" id="MBF9235438.1"/>
    </source>
</evidence>
<evidence type="ECO:0000256" key="8">
    <source>
        <dbReference type="ARBA" id="ARBA00022989"/>
    </source>
</evidence>
<accession>A0A931BT07</accession>
<dbReference type="SMART" id="SM00387">
    <property type="entry name" value="HATPase_c"/>
    <property type="match status" value="1"/>
</dbReference>
<dbReference type="PRINTS" id="PR00344">
    <property type="entry name" value="BCTRLSENSOR"/>
</dbReference>
<dbReference type="EMBL" id="JADQDO010000013">
    <property type="protein sequence ID" value="MBF9235438.1"/>
    <property type="molecule type" value="Genomic_DNA"/>
</dbReference>
<dbReference type="InterPro" id="IPR003660">
    <property type="entry name" value="HAMP_dom"/>
</dbReference>
<dbReference type="CDD" id="cd00082">
    <property type="entry name" value="HisKA"/>
    <property type="match status" value="1"/>
</dbReference>
<evidence type="ECO:0000256" key="3">
    <source>
        <dbReference type="ARBA" id="ARBA00012438"/>
    </source>
</evidence>
<organism evidence="14 15">
    <name type="scientific">Microvirga alba</name>
    <dbReference type="NCBI Taxonomy" id="2791025"/>
    <lineage>
        <taxon>Bacteria</taxon>
        <taxon>Pseudomonadati</taxon>
        <taxon>Pseudomonadota</taxon>
        <taxon>Alphaproteobacteria</taxon>
        <taxon>Hyphomicrobiales</taxon>
        <taxon>Methylobacteriaceae</taxon>
        <taxon>Microvirga</taxon>
    </lineage>
</organism>
<dbReference type="Gene3D" id="1.10.287.130">
    <property type="match status" value="1"/>
</dbReference>
<dbReference type="InterPro" id="IPR005467">
    <property type="entry name" value="His_kinase_dom"/>
</dbReference>
<dbReference type="InterPro" id="IPR036890">
    <property type="entry name" value="HATPase_C_sf"/>
</dbReference>
<feature type="transmembrane region" description="Helical" evidence="11">
    <location>
        <begin position="27"/>
        <end position="49"/>
    </location>
</feature>
<keyword evidence="5" id="KW-0808">Transferase</keyword>
<comment type="caution">
    <text evidence="14">The sequence shown here is derived from an EMBL/GenBank/DDBJ whole genome shotgun (WGS) entry which is preliminary data.</text>
</comment>
<dbReference type="PANTHER" id="PTHR45436">
    <property type="entry name" value="SENSOR HISTIDINE KINASE YKOH"/>
    <property type="match status" value="1"/>
</dbReference>
<dbReference type="PROSITE" id="PS50109">
    <property type="entry name" value="HIS_KIN"/>
    <property type="match status" value="1"/>
</dbReference>
<keyword evidence="7 14" id="KW-0418">Kinase</keyword>
<evidence type="ECO:0000256" key="2">
    <source>
        <dbReference type="ARBA" id="ARBA00004370"/>
    </source>
</evidence>
<evidence type="ECO:0000256" key="1">
    <source>
        <dbReference type="ARBA" id="ARBA00000085"/>
    </source>
</evidence>
<evidence type="ECO:0000256" key="10">
    <source>
        <dbReference type="ARBA" id="ARBA00023136"/>
    </source>
</evidence>
<dbReference type="PROSITE" id="PS50885">
    <property type="entry name" value="HAMP"/>
    <property type="match status" value="1"/>
</dbReference>
<dbReference type="SMART" id="SM00388">
    <property type="entry name" value="HisKA"/>
    <property type="match status" value="1"/>
</dbReference>
<dbReference type="Pfam" id="PF00512">
    <property type="entry name" value="HisKA"/>
    <property type="match status" value="1"/>
</dbReference>
<proteinExistence type="predicted"/>
<evidence type="ECO:0000256" key="4">
    <source>
        <dbReference type="ARBA" id="ARBA00022553"/>
    </source>
</evidence>
<keyword evidence="10 11" id="KW-0472">Membrane</keyword>
<keyword evidence="4" id="KW-0597">Phosphoprotein</keyword>
<dbReference type="CDD" id="cd00075">
    <property type="entry name" value="HATPase"/>
    <property type="match status" value="1"/>
</dbReference>
<keyword evidence="15" id="KW-1185">Reference proteome</keyword>
<dbReference type="InterPro" id="IPR036097">
    <property type="entry name" value="HisK_dim/P_sf"/>
</dbReference>
<reference evidence="14" key="1">
    <citation type="submission" date="2020-11" db="EMBL/GenBank/DDBJ databases">
        <authorList>
            <person name="Kim M.K."/>
        </authorList>
    </citation>
    <scope>NUCLEOTIDE SEQUENCE</scope>
    <source>
        <strain evidence="14">BT350</strain>
    </source>
</reference>
<evidence type="ECO:0000256" key="11">
    <source>
        <dbReference type="SAM" id="Phobius"/>
    </source>
</evidence>
<feature type="transmembrane region" description="Helical" evidence="11">
    <location>
        <begin position="183"/>
        <end position="206"/>
    </location>
</feature>
<evidence type="ECO:0000259" key="12">
    <source>
        <dbReference type="PROSITE" id="PS50109"/>
    </source>
</evidence>
<dbReference type="EC" id="2.7.13.3" evidence="3"/>
<comment type="subcellular location">
    <subcellularLocation>
        <location evidence="2">Membrane</location>
    </subcellularLocation>
</comment>
<dbReference type="SUPFAM" id="SSF55874">
    <property type="entry name" value="ATPase domain of HSP90 chaperone/DNA topoisomerase II/histidine kinase"/>
    <property type="match status" value="1"/>
</dbReference>
<gene>
    <name evidence="14" type="ORF">I2H38_18915</name>
</gene>
<dbReference type="InterPro" id="IPR003661">
    <property type="entry name" value="HisK_dim/P_dom"/>
</dbReference>
<dbReference type="GO" id="GO:0000155">
    <property type="term" value="F:phosphorelay sensor kinase activity"/>
    <property type="evidence" value="ECO:0007669"/>
    <property type="project" value="InterPro"/>
</dbReference>